<dbReference type="Gene3D" id="1.10.8.80">
    <property type="entry name" value="Magnesium chelatase subunit I, C-Terminal domain"/>
    <property type="match status" value="1"/>
</dbReference>
<dbReference type="SUPFAM" id="SSF52540">
    <property type="entry name" value="P-loop containing nucleoside triphosphate hydrolases"/>
    <property type="match status" value="1"/>
</dbReference>
<dbReference type="NCBIfam" id="NF009943">
    <property type="entry name" value="PRK13406.1"/>
    <property type="match status" value="1"/>
</dbReference>
<dbReference type="EMBL" id="JBHRXI010000010">
    <property type="protein sequence ID" value="MFC3614264.1"/>
    <property type="molecule type" value="Genomic_DNA"/>
</dbReference>
<dbReference type="PANTHER" id="PTHR43473:SF2">
    <property type="entry name" value="MAGNESIUM-CHELATASE SUBUNIT CHLD, CHLOROPLASTIC"/>
    <property type="match status" value="1"/>
</dbReference>
<evidence type="ECO:0000256" key="1">
    <source>
        <dbReference type="ARBA" id="ARBA00005799"/>
    </source>
</evidence>
<accession>A0ABV7TF74</accession>
<dbReference type="Pfam" id="PF17863">
    <property type="entry name" value="AAA_lid_2"/>
    <property type="match status" value="1"/>
</dbReference>
<feature type="region of interest" description="Disordered" evidence="2">
    <location>
        <begin position="292"/>
        <end position="324"/>
    </location>
</feature>
<feature type="compositionally biased region" description="Basic residues" evidence="2">
    <location>
        <begin position="303"/>
        <end position="312"/>
    </location>
</feature>
<reference evidence="5" key="1">
    <citation type="journal article" date="2019" name="Int. J. Syst. Evol. Microbiol.">
        <title>The Global Catalogue of Microorganisms (GCM) 10K type strain sequencing project: providing services to taxonomists for standard genome sequencing and annotation.</title>
        <authorList>
            <consortium name="The Broad Institute Genomics Platform"/>
            <consortium name="The Broad Institute Genome Sequencing Center for Infectious Disease"/>
            <person name="Wu L."/>
            <person name="Ma J."/>
        </authorList>
    </citation>
    <scope>NUCLEOTIDE SEQUENCE [LARGE SCALE GENOMIC DNA]</scope>
    <source>
        <strain evidence="5">KCTC 42911</strain>
    </source>
</reference>
<evidence type="ECO:0000256" key="2">
    <source>
        <dbReference type="SAM" id="MobiDB-lite"/>
    </source>
</evidence>
<evidence type="ECO:0000313" key="5">
    <source>
        <dbReference type="Proteomes" id="UP001595629"/>
    </source>
</evidence>
<comment type="caution">
    <text evidence="4">The sequence shown here is derived from an EMBL/GenBank/DDBJ whole genome shotgun (WGS) entry which is preliminary data.</text>
</comment>
<dbReference type="PANTHER" id="PTHR43473">
    <property type="entry name" value="MAGNESIUM-CHELATASE SUBUNIT CHLD, CHLOROPLASTIC"/>
    <property type="match status" value="1"/>
</dbReference>
<keyword evidence="5" id="KW-1185">Reference proteome</keyword>
<feature type="region of interest" description="Disordered" evidence="2">
    <location>
        <begin position="234"/>
        <end position="268"/>
    </location>
</feature>
<proteinExistence type="inferred from homology"/>
<sequence>MIAADKLRADRALAALCVDPAGLKGMVIRARPGPVRQAWDEALSRLALPLRRIHPGLDDTQLFGGLNVAASIASGHMIRDAGLAESAAVIVLPMAERTPPGLAARLGQLLDADTGHALILLDEGAEPEEMSPPALAERLAFHLDLSGFRAADAQPSLPASADIDRAQANLHSVVVLPEAVYTLTVTAARLGIASLRAPLLALRCARALVALEGDDIVTDEHLREAAELVYPCRATQIPEEPQEPPEDTPERQNGDQTEGDGNNSLPPEDMLIKSVAACLPDGLLAARDKARTLRGAKGSGAGQRRKGNRRGRPLPPRPGRPDGRARIDVFATLRAAAPWQALRRKSRETDQKLIIHPSDIRLRRYEDRSDRLVIFAVDASGSAAMARMAEAKGAVEILLAEAYAQRDQVALVAFRKEGAELLLPPTRALVQAKRRLQALPGGGGTPLAAGIRAAIDIALHARRGGLAPTLAVLTDGRANIALDGGASRARAREDTNAMAVAWHQLGLPGLVIDTSPRAGPDSAALAEWLGARHLALPRADSRRISTAAKSALAS</sequence>
<feature type="domain" description="VWFA" evidence="3">
    <location>
        <begin position="372"/>
        <end position="501"/>
    </location>
</feature>
<dbReference type="GO" id="GO:0016851">
    <property type="term" value="F:magnesium chelatase activity"/>
    <property type="evidence" value="ECO:0007669"/>
    <property type="project" value="UniProtKB-EC"/>
</dbReference>
<feature type="compositionally biased region" description="Polar residues" evidence="2">
    <location>
        <begin position="254"/>
        <end position="265"/>
    </location>
</feature>
<dbReference type="PROSITE" id="PS50234">
    <property type="entry name" value="VWFA"/>
    <property type="match status" value="1"/>
</dbReference>
<evidence type="ECO:0000313" key="4">
    <source>
        <dbReference type="EMBL" id="MFC3614264.1"/>
    </source>
</evidence>
<dbReference type="Gene3D" id="3.40.50.410">
    <property type="entry name" value="von Willebrand factor, type A domain"/>
    <property type="match status" value="1"/>
</dbReference>
<gene>
    <name evidence="4" type="ORF">ACFORG_10875</name>
</gene>
<dbReference type="CDD" id="cd01451">
    <property type="entry name" value="vWA_Magnesium_chelatase"/>
    <property type="match status" value="1"/>
</dbReference>
<keyword evidence="4" id="KW-0436">Ligase</keyword>
<dbReference type="InterPro" id="IPR041628">
    <property type="entry name" value="ChlI/MoxR_AAA_lid"/>
</dbReference>
<dbReference type="InterPro" id="IPR041702">
    <property type="entry name" value="BchD/ChlD_VWA"/>
</dbReference>
<protein>
    <submittedName>
        <fullName evidence="4">Magnesium chelatase subunit D</fullName>
        <ecNumber evidence="4">6.6.1.1</ecNumber>
    </submittedName>
</protein>
<comment type="similarity">
    <text evidence="1">Belongs to the Mg-chelatase subunits D/I family.</text>
</comment>
<dbReference type="InterPro" id="IPR002035">
    <property type="entry name" value="VWF_A"/>
</dbReference>
<dbReference type="EC" id="6.6.1.1" evidence="4"/>
<dbReference type="InterPro" id="IPR027417">
    <property type="entry name" value="P-loop_NTPase"/>
</dbReference>
<dbReference type="Proteomes" id="UP001595629">
    <property type="component" value="Unassembled WGS sequence"/>
</dbReference>
<dbReference type="SUPFAM" id="SSF53300">
    <property type="entry name" value="vWA-like"/>
    <property type="match status" value="1"/>
</dbReference>
<dbReference type="RefSeq" id="WP_386735458.1">
    <property type="nucleotide sequence ID" value="NZ_JBHRXI010000010.1"/>
</dbReference>
<dbReference type="Pfam" id="PF13519">
    <property type="entry name" value="VWA_2"/>
    <property type="match status" value="1"/>
</dbReference>
<organism evidence="4 5">
    <name type="scientific">Lutimaribacter marinistellae</name>
    <dbReference type="NCBI Taxonomy" id="1820329"/>
    <lineage>
        <taxon>Bacteria</taxon>
        <taxon>Pseudomonadati</taxon>
        <taxon>Pseudomonadota</taxon>
        <taxon>Alphaproteobacteria</taxon>
        <taxon>Rhodobacterales</taxon>
        <taxon>Roseobacteraceae</taxon>
        <taxon>Lutimaribacter</taxon>
    </lineage>
</organism>
<dbReference type="InterPro" id="IPR036465">
    <property type="entry name" value="vWFA_dom_sf"/>
</dbReference>
<evidence type="ECO:0000259" key="3">
    <source>
        <dbReference type="PROSITE" id="PS50234"/>
    </source>
</evidence>
<name>A0ABV7TF74_9RHOB</name>
<dbReference type="SMART" id="SM00327">
    <property type="entry name" value="VWA"/>
    <property type="match status" value="1"/>
</dbReference>